<evidence type="ECO:0000256" key="1">
    <source>
        <dbReference type="ARBA" id="ARBA00004162"/>
    </source>
</evidence>
<evidence type="ECO:0000259" key="10">
    <source>
        <dbReference type="PROSITE" id="PS51123"/>
    </source>
</evidence>
<keyword evidence="7 9" id="KW-0472">Membrane</keyword>
<dbReference type="GO" id="GO:0009279">
    <property type="term" value="C:cell outer membrane"/>
    <property type="evidence" value="ECO:0007669"/>
    <property type="project" value="UniProtKB-SubCell"/>
</dbReference>
<dbReference type="InterPro" id="IPR006665">
    <property type="entry name" value="OmpA-like"/>
</dbReference>
<dbReference type="InterPro" id="IPR006664">
    <property type="entry name" value="OMP_bac"/>
</dbReference>
<dbReference type="Pfam" id="PF13677">
    <property type="entry name" value="MotB_plug"/>
    <property type="match status" value="1"/>
</dbReference>
<dbReference type="Proteomes" id="UP000324996">
    <property type="component" value="Unassembled WGS sequence"/>
</dbReference>
<dbReference type="InterPro" id="IPR036737">
    <property type="entry name" value="OmpA-like_sf"/>
</dbReference>
<reference evidence="11 12" key="1">
    <citation type="submission" date="2019-09" db="EMBL/GenBank/DDBJ databases">
        <title>NBRP : Genome information of microbial organism related human and environment.</title>
        <authorList>
            <person name="Hattori M."/>
            <person name="Oshima K."/>
            <person name="Inaba H."/>
            <person name="Suda W."/>
            <person name="Sakamoto M."/>
            <person name="Iino T."/>
            <person name="Kitahara M."/>
            <person name="Oshida Y."/>
            <person name="Iida T."/>
            <person name="Kudo T."/>
            <person name="Itoh T."/>
            <person name="Ohkuma M."/>
        </authorList>
    </citation>
    <scope>NUCLEOTIDE SEQUENCE [LARGE SCALE GENOMIC DNA]</scope>
    <source>
        <strain evidence="11 12">Q-1</strain>
    </source>
</reference>
<keyword evidence="4" id="KW-1003">Cell membrane</keyword>
<evidence type="ECO:0000256" key="7">
    <source>
        <dbReference type="ARBA" id="ARBA00023136"/>
    </source>
</evidence>
<keyword evidence="6" id="KW-1133">Transmembrane helix</keyword>
<dbReference type="AlphaFoldDB" id="A0A5A7N7P3"/>
<feature type="domain" description="OmpA-like" evidence="10">
    <location>
        <begin position="98"/>
        <end position="220"/>
    </location>
</feature>
<dbReference type="InterPro" id="IPR050330">
    <property type="entry name" value="Bact_OuterMem_StrucFunc"/>
</dbReference>
<name>A0A5A7N7P3_9PROT</name>
<dbReference type="PANTHER" id="PTHR30329">
    <property type="entry name" value="STATOR ELEMENT OF FLAGELLAR MOTOR COMPLEX"/>
    <property type="match status" value="1"/>
</dbReference>
<proteinExistence type="inferred from homology"/>
<comment type="subcellular location">
    <subcellularLocation>
        <location evidence="1">Cell membrane</location>
        <topology evidence="1">Single-pass membrane protein</topology>
    </subcellularLocation>
    <subcellularLocation>
        <location evidence="2">Cell outer membrane</location>
    </subcellularLocation>
</comment>
<evidence type="ECO:0000313" key="11">
    <source>
        <dbReference type="EMBL" id="GER03026.1"/>
    </source>
</evidence>
<dbReference type="PROSITE" id="PS51123">
    <property type="entry name" value="OMPA_2"/>
    <property type="match status" value="1"/>
</dbReference>
<dbReference type="Pfam" id="PF00691">
    <property type="entry name" value="OmpA"/>
    <property type="match status" value="1"/>
</dbReference>
<comment type="caution">
    <text evidence="11">The sequence shown here is derived from an EMBL/GenBank/DDBJ whole genome shotgun (WGS) entry which is preliminary data.</text>
</comment>
<organism evidence="11 12">
    <name type="scientific">Iodidimonas nitroreducens</name>
    <dbReference type="NCBI Taxonomy" id="1236968"/>
    <lineage>
        <taxon>Bacteria</taxon>
        <taxon>Pseudomonadati</taxon>
        <taxon>Pseudomonadota</taxon>
        <taxon>Alphaproteobacteria</taxon>
        <taxon>Iodidimonadales</taxon>
        <taxon>Iodidimonadaceae</taxon>
        <taxon>Iodidimonas</taxon>
    </lineage>
</organism>
<evidence type="ECO:0000256" key="4">
    <source>
        <dbReference type="ARBA" id="ARBA00022475"/>
    </source>
</evidence>
<evidence type="ECO:0000256" key="3">
    <source>
        <dbReference type="ARBA" id="ARBA00008914"/>
    </source>
</evidence>
<evidence type="ECO:0000256" key="2">
    <source>
        <dbReference type="ARBA" id="ARBA00004442"/>
    </source>
</evidence>
<accession>A0A5A7N7P3</accession>
<dbReference type="InterPro" id="IPR025713">
    <property type="entry name" value="MotB-like_N_dom"/>
</dbReference>
<dbReference type="Gene3D" id="3.30.1330.60">
    <property type="entry name" value="OmpA-like domain"/>
    <property type="match status" value="1"/>
</dbReference>
<evidence type="ECO:0000256" key="8">
    <source>
        <dbReference type="ARBA" id="ARBA00023237"/>
    </source>
</evidence>
<dbReference type="PRINTS" id="PR01021">
    <property type="entry name" value="OMPADOMAIN"/>
</dbReference>
<comment type="similarity">
    <text evidence="3">Belongs to the MotB family.</text>
</comment>
<evidence type="ECO:0000256" key="9">
    <source>
        <dbReference type="PROSITE-ProRule" id="PRU00473"/>
    </source>
</evidence>
<sequence>MVSLADLLALMLTFFVLLFSMNAVQLSEWESVLASFRKQFNPNQAQIVESDKPDADQLRRYVPWGVGLDYLAALLTHQWSGSQKGGDAQPMAHITRSDDRVLISLSSDLSFELGSTRLNSAAQGALSDLAQQLRRIDNRIVISGHTDPSPMRGQIYASNWELSLRRAQSVADFLTDKGYHYPMTIYGYGAGQFDERSADGNRSEKMAQARRVEIEILAWQREPSDDG</sequence>
<dbReference type="PANTHER" id="PTHR30329:SF21">
    <property type="entry name" value="LIPOPROTEIN YIAD-RELATED"/>
    <property type="match status" value="1"/>
</dbReference>
<keyword evidence="12" id="KW-1185">Reference proteome</keyword>
<dbReference type="GO" id="GO:0005886">
    <property type="term" value="C:plasma membrane"/>
    <property type="evidence" value="ECO:0007669"/>
    <property type="project" value="UniProtKB-SubCell"/>
</dbReference>
<protein>
    <recommendedName>
        <fullName evidence="10">OmpA-like domain-containing protein</fullName>
    </recommendedName>
</protein>
<keyword evidence="5" id="KW-0812">Transmembrane</keyword>
<evidence type="ECO:0000256" key="5">
    <source>
        <dbReference type="ARBA" id="ARBA00022692"/>
    </source>
</evidence>
<dbReference type="SUPFAM" id="SSF103088">
    <property type="entry name" value="OmpA-like"/>
    <property type="match status" value="1"/>
</dbReference>
<dbReference type="EMBL" id="BKCN01000002">
    <property type="protein sequence ID" value="GER03026.1"/>
    <property type="molecule type" value="Genomic_DNA"/>
</dbReference>
<evidence type="ECO:0000256" key="6">
    <source>
        <dbReference type="ARBA" id="ARBA00022989"/>
    </source>
</evidence>
<evidence type="ECO:0000313" key="12">
    <source>
        <dbReference type="Proteomes" id="UP000324996"/>
    </source>
</evidence>
<dbReference type="CDD" id="cd07185">
    <property type="entry name" value="OmpA_C-like"/>
    <property type="match status" value="1"/>
</dbReference>
<gene>
    <name evidence="11" type="primary">ytxE</name>
    <name evidence="11" type="ORF">JCM17846_07080</name>
</gene>
<keyword evidence="8" id="KW-0998">Cell outer membrane</keyword>